<feature type="domain" description="P/Homo B" evidence="3">
    <location>
        <begin position="1"/>
        <end position="61"/>
    </location>
</feature>
<reference evidence="4 5" key="1">
    <citation type="submission" date="2023-10" db="EMBL/GenBank/DDBJ databases">
        <authorList>
            <person name="Wang X.X."/>
        </authorList>
    </citation>
    <scope>NUCLEOTIDE SEQUENCE [LARGE SCALE GENOMIC DNA]</scope>
    <source>
        <strain evidence="4 5">NBRC 12816</strain>
    </source>
</reference>
<evidence type="ECO:0000313" key="5">
    <source>
        <dbReference type="Proteomes" id="UP001278571"/>
    </source>
</evidence>
<keyword evidence="1" id="KW-0645">Protease</keyword>
<dbReference type="InterPro" id="IPR002884">
    <property type="entry name" value="P_dom"/>
</dbReference>
<dbReference type="Proteomes" id="UP001278571">
    <property type="component" value="Unassembled WGS sequence"/>
</dbReference>
<evidence type="ECO:0000256" key="1">
    <source>
        <dbReference type="ARBA" id="ARBA00022670"/>
    </source>
</evidence>
<dbReference type="Gene3D" id="2.60.120.260">
    <property type="entry name" value="Galactose-binding domain-like"/>
    <property type="match status" value="1"/>
</dbReference>
<proteinExistence type="predicted"/>
<comment type="caution">
    <text evidence="4">The sequence shown here is derived from an EMBL/GenBank/DDBJ whole genome shotgun (WGS) entry which is preliminary data.</text>
</comment>
<dbReference type="Pfam" id="PF01483">
    <property type="entry name" value="P_proprotein"/>
    <property type="match status" value="1"/>
</dbReference>
<keyword evidence="5" id="KW-1185">Reference proteome</keyword>
<dbReference type="RefSeq" id="WP_319007469.1">
    <property type="nucleotide sequence ID" value="NZ_JAWJZF010000160.1"/>
</dbReference>
<dbReference type="PROSITE" id="PS51829">
    <property type="entry name" value="P_HOMO_B"/>
    <property type="match status" value="1"/>
</dbReference>
<accession>A0ABU4JZG9</accession>
<organism evidence="4 5">
    <name type="scientific">Streptomyces roseolus</name>
    <dbReference type="NCBI Taxonomy" id="67358"/>
    <lineage>
        <taxon>Bacteria</taxon>
        <taxon>Bacillati</taxon>
        <taxon>Actinomycetota</taxon>
        <taxon>Actinomycetes</taxon>
        <taxon>Kitasatosporales</taxon>
        <taxon>Streptomycetaceae</taxon>
        <taxon>Streptomyces</taxon>
    </lineage>
</organism>
<protein>
    <submittedName>
        <fullName evidence="4">Proprotein convertase P-domain-containing protein</fullName>
    </submittedName>
</protein>
<dbReference type="InterPro" id="IPR008979">
    <property type="entry name" value="Galactose-bd-like_sf"/>
</dbReference>
<evidence type="ECO:0000313" key="4">
    <source>
        <dbReference type="EMBL" id="MDX2290877.1"/>
    </source>
</evidence>
<dbReference type="SUPFAM" id="SSF49785">
    <property type="entry name" value="Galactose-binding domain-like"/>
    <property type="match status" value="1"/>
</dbReference>
<feature type="non-terminal residue" evidence="4">
    <location>
        <position position="1"/>
    </location>
</feature>
<evidence type="ECO:0000256" key="2">
    <source>
        <dbReference type="ARBA" id="ARBA00022801"/>
    </source>
</evidence>
<keyword evidence="2" id="KW-0378">Hydrolase</keyword>
<gene>
    <name evidence="4" type="ORF">R2363_01550</name>
</gene>
<name>A0ABU4JZG9_9ACTN</name>
<sequence length="61" mass="6534">IAPDGSVYNLHNRSGGSADNISQTYTVNASSEVANGTWKLRVQDKASVDTGYINGFKLTFP</sequence>
<evidence type="ECO:0000259" key="3">
    <source>
        <dbReference type="PROSITE" id="PS51829"/>
    </source>
</evidence>
<dbReference type="EMBL" id="JAWJZF010000160">
    <property type="protein sequence ID" value="MDX2290877.1"/>
    <property type="molecule type" value="Genomic_DNA"/>
</dbReference>